<evidence type="ECO:0000313" key="3">
    <source>
        <dbReference type="Proteomes" id="UP001451303"/>
    </source>
</evidence>
<dbReference type="Proteomes" id="UP001451303">
    <property type="component" value="Unassembled WGS sequence"/>
</dbReference>
<name>A0ABR3DRM6_NEUIN</name>
<sequence>MRPGRPHHVSSVPLTGTFSNNAPAGVEHRVETPGFKNQPAFRPGVANREPVSGESVLQTRKRSERSVAPLRVCGCQQATKHAQSVESDNRSALWELPASEEAGGRSSEFWLGM</sequence>
<dbReference type="EMBL" id="JAVLET010000001">
    <property type="protein sequence ID" value="KAL0475320.1"/>
    <property type="molecule type" value="Genomic_DNA"/>
</dbReference>
<evidence type="ECO:0000313" key="2">
    <source>
        <dbReference type="EMBL" id="KAL0475320.1"/>
    </source>
</evidence>
<evidence type="ECO:0000256" key="1">
    <source>
        <dbReference type="SAM" id="MobiDB-lite"/>
    </source>
</evidence>
<keyword evidence="3" id="KW-1185">Reference proteome</keyword>
<gene>
    <name evidence="2" type="ORF">QR685DRAFT_568128</name>
</gene>
<protein>
    <submittedName>
        <fullName evidence="2">Uncharacterized protein</fullName>
    </submittedName>
</protein>
<accession>A0ABR3DRM6</accession>
<comment type="caution">
    <text evidence="2">The sequence shown here is derived from an EMBL/GenBank/DDBJ whole genome shotgun (WGS) entry which is preliminary data.</text>
</comment>
<proteinExistence type="predicted"/>
<feature type="region of interest" description="Disordered" evidence="1">
    <location>
        <begin position="1"/>
        <end position="63"/>
    </location>
</feature>
<organism evidence="2 3">
    <name type="scientific">Neurospora intermedia</name>
    <dbReference type="NCBI Taxonomy" id="5142"/>
    <lineage>
        <taxon>Eukaryota</taxon>
        <taxon>Fungi</taxon>
        <taxon>Dikarya</taxon>
        <taxon>Ascomycota</taxon>
        <taxon>Pezizomycotina</taxon>
        <taxon>Sordariomycetes</taxon>
        <taxon>Sordariomycetidae</taxon>
        <taxon>Sordariales</taxon>
        <taxon>Sordariaceae</taxon>
        <taxon>Neurospora</taxon>
    </lineage>
</organism>
<feature type="compositionally biased region" description="Polar residues" evidence="1">
    <location>
        <begin position="12"/>
        <end position="22"/>
    </location>
</feature>
<reference evidence="2 3" key="1">
    <citation type="submission" date="2023-09" db="EMBL/GenBank/DDBJ databases">
        <title>Multi-omics analysis of a traditional fermented food reveals byproduct-associated fungal strains for waste-to-food upcycling.</title>
        <authorList>
            <consortium name="Lawrence Berkeley National Laboratory"/>
            <person name="Rekdal V.M."/>
            <person name="Villalobos-Escobedo J.M."/>
            <person name="Rodriguez-Valeron N."/>
            <person name="Garcia M.O."/>
            <person name="Vasquez D.P."/>
            <person name="Damayanti I."/>
            <person name="Sorensen P.M."/>
            <person name="Baidoo E.E."/>
            <person name="De Carvalho A.C."/>
            <person name="Riley R."/>
            <person name="Lipzen A."/>
            <person name="He G."/>
            <person name="Yan M."/>
            <person name="Haridas S."/>
            <person name="Daum C."/>
            <person name="Yoshinaga Y."/>
            <person name="Ng V."/>
            <person name="Grigoriev I.V."/>
            <person name="Munk R."/>
            <person name="Nuraida L."/>
            <person name="Wijaya C.H."/>
            <person name="Morales P.-C."/>
            <person name="Keasling J.D."/>
        </authorList>
    </citation>
    <scope>NUCLEOTIDE SEQUENCE [LARGE SCALE GENOMIC DNA]</scope>
    <source>
        <strain evidence="2 3">FGSC 2613</strain>
    </source>
</reference>